<protein>
    <recommendedName>
        <fullName evidence="3">Terminase</fullName>
    </recommendedName>
</protein>
<keyword evidence="2" id="KW-1185">Reference proteome</keyword>
<dbReference type="Gene3D" id="3.30.420.240">
    <property type="match status" value="1"/>
</dbReference>
<name>A0A2D2CW50_METT3</name>
<sequence>MRQALADPDLLGSVLAGESWASWRALLIAAMGEALTDEERPIFETLSGRAAEPQQRVEELWAIIGRRGGKSRAAAVLGAYVAGLCDWSEFRAPGERLLLPIMSATVWQAVRIKNYLDGVFALPAFAEMVESNAAEAISLKSYVDIECRPASFRTSRGATLIGAIVDEVAFLRQEGTANPDREILNALRPGLATTAGMLVCISSPHARRGELYRAFRDHHGPAGDPAILVARASSLVMNPTLSPQVIRRAFERDAAVAAAEYGGQFRVDVESFVSREVVEAAVVADRFELPPCAGVKYVAFTDPSGGSSDAMTLAIAHRDSDKIIIDAIRVATPPFSPDSVTADFAETMRLYHVSEVTGDRYAGEWPRERFRVHGIEYKLAEKPKSDLYRDALPQLNAGRVELLDHPKLIEQLCSLERRTARGGRDSIDHPPQGHDDIANCVAGAINLLSQPYAAPVAAFGVYSSSPSPYARRSNLSGTYSNA</sequence>
<reference evidence="2" key="1">
    <citation type="submission" date="2017-10" db="EMBL/GenBank/DDBJ databases">
        <title>Completed PacBio SMRT sequence of Methylosinus trichosporium OB3b reveals presence of a third large plasmid.</title>
        <authorList>
            <person name="Charles T.C."/>
            <person name="Lynch M.D.J."/>
            <person name="Heil J.R."/>
            <person name="Cheng J."/>
        </authorList>
    </citation>
    <scope>NUCLEOTIDE SEQUENCE [LARGE SCALE GENOMIC DNA]</scope>
    <source>
        <strain evidence="2">OB3b</strain>
    </source>
</reference>
<dbReference type="AlphaFoldDB" id="A0A2D2CW50"/>
<evidence type="ECO:0000313" key="2">
    <source>
        <dbReference type="Proteomes" id="UP000230709"/>
    </source>
</evidence>
<proteinExistence type="predicted"/>
<organism evidence="1 2">
    <name type="scientific">Methylosinus trichosporium (strain ATCC 35070 / NCIMB 11131 / UNIQEM 75 / OB3b)</name>
    <dbReference type="NCBI Taxonomy" id="595536"/>
    <lineage>
        <taxon>Bacteria</taxon>
        <taxon>Pseudomonadati</taxon>
        <taxon>Pseudomonadota</taxon>
        <taxon>Alphaproteobacteria</taxon>
        <taxon>Hyphomicrobiales</taxon>
        <taxon>Methylocystaceae</taxon>
        <taxon>Methylosinus</taxon>
    </lineage>
</organism>
<dbReference type="InterPro" id="IPR027417">
    <property type="entry name" value="P-loop_NTPase"/>
</dbReference>
<dbReference type="KEGG" id="mtw:CQW49_02530"/>
<accession>A0A2D2CW50</accession>
<dbReference type="STRING" id="595536.GCA_000178815_00440"/>
<gene>
    <name evidence="1" type="ORF">CQW49_02530</name>
</gene>
<dbReference type="Proteomes" id="UP000230709">
    <property type="component" value="Chromosome"/>
</dbReference>
<evidence type="ECO:0008006" key="3">
    <source>
        <dbReference type="Google" id="ProtNLM"/>
    </source>
</evidence>
<evidence type="ECO:0000313" key="1">
    <source>
        <dbReference type="EMBL" id="ATQ66896.1"/>
    </source>
</evidence>
<dbReference type="Gene3D" id="3.40.50.300">
    <property type="entry name" value="P-loop containing nucleotide triphosphate hydrolases"/>
    <property type="match status" value="1"/>
</dbReference>
<dbReference type="RefSeq" id="WP_003609691.1">
    <property type="nucleotide sequence ID" value="NZ_ADVE02000001.1"/>
</dbReference>
<dbReference type="EMBL" id="CP023737">
    <property type="protein sequence ID" value="ATQ66896.1"/>
    <property type="molecule type" value="Genomic_DNA"/>
</dbReference>